<proteinExistence type="predicted"/>
<keyword evidence="2" id="KW-1185">Reference proteome</keyword>
<name>A0ABS6ZZ76_9DEIN</name>
<accession>A0ABS6ZZ76</accession>
<comment type="caution">
    <text evidence="1">The sequence shown here is derived from an EMBL/GenBank/DDBJ whole genome shotgun (WGS) entry which is preliminary data.</text>
</comment>
<dbReference type="EMBL" id="JAHXRS010000009">
    <property type="protein sequence ID" value="MBW6394802.1"/>
    <property type="molecule type" value="Genomic_DNA"/>
</dbReference>
<organism evidence="1 2">
    <name type="scientific">Thermus brevis</name>
    <dbReference type="NCBI Taxonomy" id="2862456"/>
    <lineage>
        <taxon>Bacteria</taxon>
        <taxon>Thermotogati</taxon>
        <taxon>Deinococcota</taxon>
        <taxon>Deinococci</taxon>
        <taxon>Thermales</taxon>
        <taxon>Thermaceae</taxon>
        <taxon>Thermus</taxon>
    </lineage>
</organism>
<gene>
    <name evidence="1" type="ORF">KZX47_06520</name>
</gene>
<dbReference type="RefSeq" id="WP_219759461.1">
    <property type="nucleotide sequence ID" value="NZ_JAHXRS010000009.1"/>
</dbReference>
<reference evidence="1 2" key="1">
    <citation type="submission" date="2021-07" db="EMBL/GenBank/DDBJ databases">
        <title>Thermus aquaticus gen. n. and sp. n., a nonsporulating extreme thermophile.</title>
        <authorList>
            <person name="Hu C.-J."/>
            <person name="Li W.-J."/>
            <person name="Xian W.-D."/>
        </authorList>
    </citation>
    <scope>NUCLEOTIDE SEQUENCE [LARGE SCALE GENOMIC DNA]</scope>
    <source>
        <strain evidence="1 2">SYSU G05001</strain>
    </source>
</reference>
<evidence type="ECO:0000313" key="1">
    <source>
        <dbReference type="EMBL" id="MBW6394802.1"/>
    </source>
</evidence>
<evidence type="ECO:0000313" key="2">
    <source>
        <dbReference type="Proteomes" id="UP000724268"/>
    </source>
</evidence>
<dbReference type="Proteomes" id="UP000724268">
    <property type="component" value="Unassembled WGS sequence"/>
</dbReference>
<sequence length="233" mass="26413">MIRLEFPGFSGTPQELREALRRGRISPRALPVLSIVEQALSQVPEDLRARSELLPILAELLVLKLSPERAFTPREEGEESPLVRVLLDLSDTVAFLEERFRKRSRLIPVPPPPLPRPTLRLPPRVLAEAARPFRRAILALTRESFGLVEAWARLQGFLKGRLPFHLLPLRTWEEKAMGFAALLEAFRLGRVRLEQEENFGPLWVERVEGKGALFQGEEGQKEPALSELGSVRV</sequence>
<protein>
    <submittedName>
        <fullName evidence="1">Chromosome segregation protein ScpA</fullName>
    </submittedName>
</protein>